<organism evidence="2 3">
    <name type="scientific">Lysobacter silvisoli</name>
    <dbReference type="NCBI Taxonomy" id="2293254"/>
    <lineage>
        <taxon>Bacteria</taxon>
        <taxon>Pseudomonadati</taxon>
        <taxon>Pseudomonadota</taxon>
        <taxon>Gammaproteobacteria</taxon>
        <taxon>Lysobacterales</taxon>
        <taxon>Lysobacteraceae</taxon>
        <taxon>Lysobacter</taxon>
    </lineage>
</organism>
<comment type="caution">
    <text evidence="2">The sequence shown here is derived from an EMBL/GenBank/DDBJ whole genome shotgun (WGS) entry which is preliminary data.</text>
</comment>
<sequence length="204" mass="22647">MADKDELIGAARNPWWQAAAAVAAVALVATLLLGGFKQAKSTTKPLPQFAAGQRVQSGAMAVTPLRAWVAHYRPGRQVEPDQLYLVLQADIENRTGRSFNAFGYPLKDLILVSATREPVQADNLLMADDHGIAGDLHPRLTQRVDLVWKLPRNYVYAPRQTFGLFARDYKAKAYLNDEGAWVQGDPFAKLELPVQDLRDRRVAP</sequence>
<dbReference type="RefSeq" id="WP_115860495.1">
    <property type="nucleotide sequence ID" value="NZ_QTSU01000003.1"/>
</dbReference>
<accession>A0A371JXR6</accession>
<gene>
    <name evidence="2" type="ORF">DX914_15750</name>
</gene>
<keyword evidence="1" id="KW-0472">Membrane</keyword>
<keyword evidence="3" id="KW-1185">Reference proteome</keyword>
<evidence type="ECO:0000313" key="2">
    <source>
        <dbReference type="EMBL" id="RDZ26453.1"/>
    </source>
</evidence>
<evidence type="ECO:0000313" key="3">
    <source>
        <dbReference type="Proteomes" id="UP000264492"/>
    </source>
</evidence>
<dbReference type="Proteomes" id="UP000264492">
    <property type="component" value="Unassembled WGS sequence"/>
</dbReference>
<name>A0A371JXR6_9GAMM</name>
<keyword evidence="1" id="KW-1133">Transmembrane helix</keyword>
<evidence type="ECO:0000256" key="1">
    <source>
        <dbReference type="SAM" id="Phobius"/>
    </source>
</evidence>
<evidence type="ECO:0008006" key="4">
    <source>
        <dbReference type="Google" id="ProtNLM"/>
    </source>
</evidence>
<dbReference type="EMBL" id="QTSU01000003">
    <property type="protein sequence ID" value="RDZ26453.1"/>
    <property type="molecule type" value="Genomic_DNA"/>
</dbReference>
<dbReference type="OrthoDB" id="6027049at2"/>
<proteinExistence type="predicted"/>
<keyword evidence="1" id="KW-0812">Transmembrane</keyword>
<reference evidence="2 3" key="1">
    <citation type="submission" date="2018-08" db="EMBL/GenBank/DDBJ databases">
        <title>Lysobacter sp. zong2l5, whole genome shotgun sequence.</title>
        <authorList>
            <person name="Zhang X."/>
            <person name="Feng G."/>
            <person name="Zhu H."/>
        </authorList>
    </citation>
    <scope>NUCLEOTIDE SEQUENCE [LARGE SCALE GENOMIC DNA]</scope>
    <source>
        <strain evidence="3">zong2l5</strain>
    </source>
</reference>
<protein>
    <recommendedName>
        <fullName evidence="4">DUF4352 domain-containing protein</fullName>
    </recommendedName>
</protein>
<dbReference type="AlphaFoldDB" id="A0A371JXR6"/>
<feature type="transmembrane region" description="Helical" evidence="1">
    <location>
        <begin position="15"/>
        <end position="36"/>
    </location>
</feature>